<evidence type="ECO:0000259" key="13">
    <source>
        <dbReference type="PROSITE" id="PS50234"/>
    </source>
</evidence>
<gene>
    <name evidence="14" type="ORF">EW146_g790</name>
</gene>
<dbReference type="Pfam" id="PF07728">
    <property type="entry name" value="AAA_5"/>
    <property type="match status" value="8"/>
</dbReference>
<dbReference type="InterPro" id="IPR017850">
    <property type="entry name" value="Alkaline_phosphatase_core_sf"/>
</dbReference>
<dbReference type="InterPro" id="IPR002035">
    <property type="entry name" value="VWF_A"/>
</dbReference>
<dbReference type="InterPro" id="IPR036465">
    <property type="entry name" value="vWFA_dom_sf"/>
</dbReference>
<dbReference type="PIRSF" id="PIRSF010340">
    <property type="entry name" value="Midasin"/>
    <property type="match status" value="1"/>
</dbReference>
<dbReference type="Pfam" id="PF01663">
    <property type="entry name" value="Phosphodiest"/>
    <property type="match status" value="2"/>
</dbReference>
<evidence type="ECO:0000256" key="3">
    <source>
        <dbReference type="ARBA" id="ARBA00007188"/>
    </source>
</evidence>
<feature type="domain" description="VWFA" evidence="13">
    <location>
        <begin position="4815"/>
        <end position="5034"/>
    </location>
</feature>
<evidence type="ECO:0000256" key="9">
    <source>
        <dbReference type="ARBA" id="ARBA00023242"/>
    </source>
</evidence>
<dbReference type="GO" id="GO:0000055">
    <property type="term" value="P:ribosomal large subunit export from nucleus"/>
    <property type="evidence" value="ECO:0007669"/>
    <property type="project" value="TreeGrafter"/>
</dbReference>
<comment type="subcellular location">
    <subcellularLocation>
        <location evidence="1">Nucleus</location>
        <location evidence="1">Nucleolus</location>
    </subcellularLocation>
    <subcellularLocation>
        <location evidence="2">Nucleus</location>
        <location evidence="2">Nucleoplasm</location>
    </subcellularLocation>
</comment>
<feature type="compositionally biased region" description="Basic and acidic residues" evidence="11">
    <location>
        <begin position="4303"/>
        <end position="4334"/>
    </location>
</feature>
<comment type="function">
    <text evidence="10">Nuclear chaperone required for maturation and nuclear export of pre-60S ribosome subunits.</text>
</comment>
<keyword evidence="6 10" id="KW-0547">Nucleotide-binding</keyword>
<dbReference type="PROSITE" id="PS50234">
    <property type="entry name" value="VWFA"/>
    <property type="match status" value="1"/>
</dbReference>
<keyword evidence="12" id="KW-1133">Transmembrane helix</keyword>
<sequence>MAALDCFHNPLTIGLQEQISTLLSHFPHSNHVASLGNCSSRRDILNALSNLLLIPSLTTFIATTFRPLLLDLCARWLQNGDLIEEKISCLCFLLQPHEELYPVLAHFLRHYISEDGPLEFVLSSSSPQAIDVVRLHRILLAYYRILQANRELPHYLHWSLDPLSRLIWAPHPDRGVLFLAIRCYALQSCMGEAERERMEREVIGPEADVDCPIQFGMDESETSRVIDGWMLPIIEAKRIGDSRNAIASDSHNFYAAGEDDPIQSDELCPLIVSIHGVLMLREVPASHIDSALISTSTTVQALRALTLHVSLRLPTLITSTPSAGKSLILSHLAAVLHPNVKNQIIAITLADTSLDPRSLLGSYISSPTNPGTFEWKEGILVRAMREGRWVVFEDIDRGSNEVLGTIKPLVESLCEGKWIGDRARLEVPNRGAVIAAENFALFATRSSTHIGTGVFTKATFFGAHKFKEVIVPTPTLDELQTIINSRFPRLSGGASQSIIHLWDSVRAFGMTASHRDVGLRELEKFCSRIDCLLTSSRQPMDTDPVLATDSGPPRPLWSIYHNPSLREEMYVEARDVFFGAGTLTASARTHAEAIAAVIGEHLSLSPEQRDWVLNGRVPEFENERDVNGRTISLRLGRVRLSAKMSKMEITPPAMRPFAMHRPAVRLMSRIASAASLAEPVLLTGETGTGKTSVVTHMAALLRRPLVSLNLSQQTESSDLLGGFKPVDARVPGSQLQERFLELFRITFSQKKNAKFEASVRKAVQEGKWKRAVGLWKESARLAKERIQAKMNEMVAENANKEELDADGPRKRRKTGQASLHSSETNWADFEQRVTEFDIQHVQGKGKFAFSFIEGPLVKALRSGDWYGHPTPVLISYTKDSLYHRRILLDEINLASPETLEAVSGLLHGPAASITLTEQGSLEPIPRHPDFRLFACMNPATDVGKKDLPPNIRSRFTEIDVPPPDADRETLLSIVTQYIGASAVGDKGAIMDVAEFYTAVKKLAEERQIADGSNHRPHFSMRTLARALTFASDIAPNYSLRRALWEGCLMAFTMVLDAPSAELVTTLAQKHILAGVRNPRSLLAQEPAVPNGHSSDEFVKFGHFFLERGPIPEDAVDDYIMTPSVQKKLIDLARIIITRRFPVLIEGPTSSGKTSSIEYLAKRTGHRFVRINNHEHTDIQEYLGTYVSDPATGKLVFHDGLLVQALRQGDWIVLDELNLAPTDVLEALNRLLDDNRELVIPETQEVVRPHPHFLLFATQNPPGLYGGRKVLSRAFRNRFLEVHFEDVPQAELKEILCQRCRIAPSYGERIVGVFRELQQRRQSSRVFESKHGFATLRDLFRWAGRDAVGYQELAENGYMLLAERTRRDDDKVVVKEVIESIMKVQIDETSLYDFHRNGGEIATALGFSIPSSSPLVWTKAMQRLLVLVGRALRFNEPVLLVGETGSGKTSICQVYADAVHKRLFAVNCHQNTETADLIGGLRPVRNRTVLEAEALQEAAGFLAQNGIVNAPSDVQSLLSFLNQLSRSSTTQLVQAQVEDVRHKLQRLQAIFEWCDGPLVEAMRHGDVLLLDEISLADDSVLERLNSVLEPGRTVVLAERGGDDVDQSIVKAEPGFKLVATMNPGGDYGKKELSPALRNRFTEIWVPSVDNRQDLSQIVDSSWRQESLKPYTNRLLNLCDWLSDRVSEPALLGLRDILAWVAFSNSVCTMENAELMSANEIFHHAAHMTILDGLGSLPQLASYSAEGLRKVKNEALSKLQEIAPIATDNVLSNHTLPNADSHLIRLGAFAVPRGPADRKAHSYTLQAPTTRNNAMRVIRACQVPKPILLEGSPGVGKTSLITALANLCGYHLCRINLSDQTDLADLFGSDLPVEGGGPGEFAWKNAEFLTALQEGHWVLLDEMNLAPQAVLEGLNAVLDHRGTVYLPELGRSFTRHPSFRIFAAQNPIHQGGGRKGLPKSFVNRFTKVFIEPLTPVDLLEICRHLFPDYPSDWLQSMITYNARLEEEVVSKKTFARTGTPWEFNLRDVTRWGALLTSSKCSLHPVEHLRDIYLARFRTNDDKTAARRIFDQIFAISSDHLERVPYPSVSSSYVQIGHFITSRSNYSSPARSGRLLQSQLALIETIGTSLRQGWLITLTGPHDSGKTGLVRFMAELTGNSLYEVAMNSSTDTTDILGSFEQLDSNGHSISLVRRTVALIDRLSRSMEGSKRLMSRHSSALKKIADVQSPSILDLNILRAAKNVLDELGDLDSDCARERIDLLDEIQNQFPMPASAGKFEWVDGPLIRAMRQGHWLLLDSANLCSPSVLDRLNSLCEPSGVLILSERGYVGSSVQVIKPHPDFRLFMCVDPHHGELSRAMRNRGIEVAVPVDRTLEDLSRLRDYFRLPEERPEAGFSAHMSCLEFEGLRRALFTTTTTSNAYWPSGQSLCEDSPSSAVLHRAPLLFPSPTTLPSQVSSDSILSFAVISSPPAYASHLSRYAMLFELSMRPDRLTQLSAVLDALRKSTLWGKLDESRRQMRQIWPVSHDFLSVQPFDFLAKSITLCHSYPELDRPSVQHSILRVLELFIRLFADDHAKRSAVELSTSKAANKSFDAPANRRAMKAVEEVVDCVHRLGMDLLAHFGENSEDAFGDIKLSLKLQKFSQFMRIKTADAFDFSAIQTIVKWINNALCNTPRLLWHYASRLPFSSAWSLHRQDWTNLAQLEALACSGEEAYELRSRILELMAIETLPISMPGADKGAIERTSQDIQSVIKTGQQRSLPESLKDDPISVIKELAVIISIGTRNKDIGCDHVLRLACQNSDGPLTRFVPYRHAAWALGVDGFKVATLAQLHRSWMQALWNIDNVNANDGPSILLQPTELRGTIIKCDWDKVSLRSLKSYEHALKRHSELILSDFGAPTSRLHELSAFYRQALLMLSFCFPESFDENTRTALQNACTGHLTDLHDSLLKILKLMQQSSHSYFCLAVQRSLESPVSLLEASASQASSAVALGQCLIALFRMFVELYVPDTPLDPSASRRCTFEFWRQEHLRLSTELQLQVQLERRTTGNCTNTLTIYLEHELDIVKQHLDESAAPFEESRHDVTHLKEFWSEVSQFMTQVASSAKLDSLLGLLHSGDSASNTREHVMQQSIAGFCQRLDAVYADFEDISSPLQWAFLYLRLGIRLISRAHLLHHNDGAGIVAGALVVSPSVRSATMLRSQPIVDVQIPGLDAVQSLILSMAATTFELSIGIDLDSLIESLHLVYEQAVRLWQIDRTREEEANKASQSLYRSTRMEHDSILDSEMEEREFLALFPNFENTFDPDYDASHTAHHTPTLIDSSSIQKICDFHLLLWQAGSATRDSLETSSLFSQNRNLLLQSIVAAHLETLPGDLDQASFAYQLSLLNERLSDLRKQSRVTRPYNFYLDANVPEVQKATAVVEALDQRVESLTQEWPDQMVLHHLRERCVQVLCLNLKSPVAKVLAALEQLLLQTEDWELYANRHNNLKDHRHALTSLIVEWRQLELSSWRGLLETQAALFEDGVSEWWFRLYDALVRGLLDVVEGVPDHGPGSLDTYLGTLVPLVDDFIKTSPMGQFQRRLTLLASFEYFIHRLVDSKTGEQANALRRIARILHATRSHYIQYLPRVLASFTSQRSVLETEITGFIKLASWRDVNVQALRQSAQRTHHQLYKNIRKFRDIMRQPTDELLRSERAGDLDSVPTFTFSQLAKHVDIEKVNFPDRVVLKSGPAHLQDLSRTFKKYDSLLATRIESFILSCPSHSVEALAADVINTAKSLSDLSVPSDVPKERKEKQLKGILVRKRKAWSDLLKELKRIGFAVNVKPEVSERQRNECWIREQPVVLSPRPDPFDVSKVEHYFHRLQSLLPEVRAALSGHHPDLPTRELQRGVLLLESGFSVALGVRAQLVTMLNGFDRLNNVARRLHMFVNSGKVVRTGSKALEDVIRVKDTTCRFVHALSEMIRNIEMFDELSPGQRVPVSLLVEARSRLALTTNHRDNLSAVVDAMRMMVTPILLEDEYAVVSSGANHLEQFANILELWEKNHPHLQRLLSPLRTWIESQAEVIPFTDTVVEDDDFNPDHVIDALLVTVQSILSKLPDDNQQDQPDDDDSYTKITSNILGEISNLLQVASFTEKLDLIGAKLPNASPETGKTHVLRVLPFIDRYVGLVEQQMVSLIRWAGSLLKLQYVVCSIINTVATQGFCKPPDMDESGEGKDGGDAVGGVGLGEGTGSENVSKEIEDESQVEGLKGDGGENNQERQKGGDEEEDAIEMGDDFEGEMEDLPETGSQHGEDEEEEDEAEETEGPDEQIGDIDKSDPSAVDEKLWGDEKGPEDTLEKERAADDDVCDEQIPEDGIEDQGDIAPDGDGGPIDDRVQDANTLDLPDDLDLGTGEETQEDASPDDDDQMLEDGLEEREERLSDFEGADDAEQGQESTPEPMDEGNVHSAYRREETQEDDDDQPEGDRPPDDAVAQPDLQSGDGFADAMPEESLNSNDRENVPARQSGGTRGSSGQTAGVGEETSHEDGETEESRTQADASERDNNGRGSAMAGAQQSNAPSQESSKRELASNPLRSLGDTLKEIRQRFDDILESGEAQDQATPQPADTAETSQLEYLRPGDVDHEIQALGPAEADQVAKLSELKLVEDERQADVENSFMDIDDPEASIPPSHHPQTSALPFQNTAQSLQEDVESALTHHEIRSSNAMRTWDRSPDDLAPRSDFDMKEPEDQEYVESELRRWQAEGRRTAGAENLWQLYASLTHDLSYALCEQLRLILEPTLATRLKGDYRTGKRLNMKKIIPYIASEYTKDKIWLRRTRPSQREYQVLIALDDSRSMSESHSVHLAYETLALVSKALSRLEVGDIGIAKFGEVVDVLHGFDEGPFTDQAGMRVMGSFNFSQKATNVLSLVESSLKILEEARGRRSTSSASAADLWQLEIIISDGICQDHDRLRTILRKAEEQRVMIVFIVIDSLHSNTAAAATLVGSASAGAVLNSILSMNQVAYKQVDGRMELQMQRYLDSFPFEYYVVLRSVEALPEVLSSTLKQFFELVEILLRIALCVSAWLSLSGGTLGGKLAPDTNGHLAFTSIMEHDRSLSRFQERFSFDNSPHDDLENATDDERKGLLSSAEDTLLKSDDGSDKGANYVHFIRSSAFEILGLVGVMILILLVMSVASLLANTSGTSRSAKSLHFDGDTLRSNGTHQFKRTVLIVSIDGLRADYLERGLTPHLLDISKQGLRARSMKPIFPTLTFPTGLYAESHGIVANNFWDSETDSEFHYNQISSCWQPHWWMGEPMWETAGKAGVINANLMWPGPPKTLTGATPTNFIPWRDRVSLREKLDQIMAWVDLPLEDRPQLIMAYEPSLDQAGHAAGPHSALVNVGLAIPELIYMDDILGEQGWASIEHEDDTDALRQPGWPSMGLHFNTSDNAAYYLDVLLAAAAGNKEKFQVFTPETMPERYHFAHSPRIAPIYVVPKVGYVLTTRKDGDVGLTKGNHGYDNDDPSMHAMFVAHGPFSSVAKVVHQSRSSNFVSRALSHPNQGWHSVSDDTYVMETFQNVEIYGLVMKLLGIEKIAATTNSTKGFWDKYF</sequence>
<dbReference type="GO" id="GO:0005524">
    <property type="term" value="F:ATP binding"/>
    <property type="evidence" value="ECO:0007669"/>
    <property type="project" value="UniProtKB-KW"/>
</dbReference>
<feature type="transmembrane region" description="Helical" evidence="12">
    <location>
        <begin position="5146"/>
        <end position="5167"/>
    </location>
</feature>
<feature type="compositionally biased region" description="Acidic residues" evidence="11">
    <location>
        <begin position="4385"/>
        <end position="4405"/>
    </location>
</feature>
<keyword evidence="9 10" id="KW-0539">Nucleus</keyword>
<dbReference type="SUPFAM" id="SSF53649">
    <property type="entry name" value="Alkaline phosphatase-like"/>
    <property type="match status" value="1"/>
</dbReference>
<dbReference type="GO" id="GO:0030687">
    <property type="term" value="C:preribosome, large subunit precursor"/>
    <property type="evidence" value="ECO:0007669"/>
    <property type="project" value="TreeGrafter"/>
</dbReference>
<dbReference type="CDD" id="cd00009">
    <property type="entry name" value="AAA"/>
    <property type="match status" value="2"/>
</dbReference>
<dbReference type="OrthoDB" id="5186at2759"/>
<dbReference type="Gene3D" id="3.40.50.300">
    <property type="entry name" value="P-loop containing nucleotide triphosphate hydrolases"/>
    <property type="match status" value="6"/>
</dbReference>
<dbReference type="GO" id="GO:0005654">
    <property type="term" value="C:nucleoplasm"/>
    <property type="evidence" value="ECO:0007669"/>
    <property type="project" value="UniProtKB-SubCell"/>
</dbReference>
<feature type="compositionally biased region" description="Basic and acidic residues" evidence="11">
    <location>
        <begin position="4511"/>
        <end position="4534"/>
    </location>
</feature>
<dbReference type="Proteomes" id="UP000310158">
    <property type="component" value="Unassembled WGS sequence"/>
</dbReference>
<dbReference type="InterPro" id="IPR040848">
    <property type="entry name" value="AAA_lid_7"/>
</dbReference>
<dbReference type="GO" id="GO:0016887">
    <property type="term" value="F:ATP hydrolysis activity"/>
    <property type="evidence" value="ECO:0007669"/>
    <property type="project" value="InterPro"/>
</dbReference>
<feature type="compositionally biased region" description="Basic and acidic residues" evidence="11">
    <location>
        <begin position="4698"/>
        <end position="4717"/>
    </location>
</feature>
<comment type="similarity">
    <text evidence="3 10">Belongs to the midasin family.</text>
</comment>
<feature type="region of interest" description="Disordered" evidence="11">
    <location>
        <begin position="4192"/>
        <end position="4612"/>
    </location>
</feature>
<dbReference type="PANTHER" id="PTHR48103">
    <property type="entry name" value="MIDASIN-RELATED"/>
    <property type="match status" value="1"/>
</dbReference>
<feature type="compositionally biased region" description="Polar residues" evidence="11">
    <location>
        <begin position="4586"/>
        <end position="4603"/>
    </location>
</feature>
<dbReference type="PANTHER" id="PTHR48103:SF2">
    <property type="entry name" value="MIDASIN"/>
    <property type="match status" value="1"/>
</dbReference>
<dbReference type="FunFam" id="3.40.50.300:FF:001368">
    <property type="entry name" value="Midasin"/>
    <property type="match status" value="1"/>
</dbReference>
<dbReference type="GO" id="GO:0000027">
    <property type="term" value="P:ribosomal large subunit assembly"/>
    <property type="evidence" value="ECO:0007669"/>
    <property type="project" value="InterPro"/>
</dbReference>
<dbReference type="InterPro" id="IPR002591">
    <property type="entry name" value="Phosphodiest/P_Trfase"/>
</dbReference>
<reference evidence="14 15" key="1">
    <citation type="submission" date="2019-02" db="EMBL/GenBank/DDBJ databases">
        <title>Genome sequencing of the rare red list fungi Bondarzewia mesenterica.</title>
        <authorList>
            <person name="Buettner E."/>
            <person name="Kellner H."/>
        </authorList>
    </citation>
    <scope>NUCLEOTIDE SEQUENCE [LARGE SCALE GENOMIC DNA]</scope>
    <source>
        <strain evidence="14 15">DSM 108281</strain>
    </source>
</reference>
<accession>A0A4S4M7N5</accession>
<feature type="compositionally biased region" description="Basic and acidic residues" evidence="11">
    <location>
        <begin position="4239"/>
        <end position="4254"/>
    </location>
</feature>
<evidence type="ECO:0000256" key="8">
    <source>
        <dbReference type="ARBA" id="ARBA00023186"/>
    </source>
</evidence>
<evidence type="ECO:0000256" key="4">
    <source>
        <dbReference type="ARBA" id="ARBA00017143"/>
    </source>
</evidence>
<evidence type="ECO:0000256" key="6">
    <source>
        <dbReference type="ARBA" id="ARBA00022741"/>
    </source>
</evidence>
<keyword evidence="8 10" id="KW-0143">Chaperone</keyword>
<evidence type="ECO:0000256" key="10">
    <source>
        <dbReference type="PIRNR" id="PIRNR010340"/>
    </source>
</evidence>
<feature type="compositionally biased region" description="Polar residues" evidence="11">
    <location>
        <begin position="4543"/>
        <end position="4552"/>
    </location>
</feature>
<dbReference type="InterPro" id="IPR025662">
    <property type="entry name" value="Sigma_54_int_dom_ATP-bd_1"/>
</dbReference>
<evidence type="ECO:0000256" key="2">
    <source>
        <dbReference type="ARBA" id="ARBA00004642"/>
    </source>
</evidence>
<keyword evidence="12" id="KW-0472">Membrane</keyword>
<dbReference type="InterPro" id="IPR012099">
    <property type="entry name" value="Midasin"/>
</dbReference>
<keyword evidence="15" id="KW-1185">Reference proteome</keyword>
<evidence type="ECO:0000313" key="15">
    <source>
        <dbReference type="Proteomes" id="UP000310158"/>
    </source>
</evidence>
<proteinExistence type="inferred from homology"/>
<dbReference type="SUPFAM" id="SSF52540">
    <property type="entry name" value="P-loop containing nucleoside triphosphate hydrolases"/>
    <property type="match status" value="6"/>
</dbReference>
<keyword evidence="5" id="KW-0597">Phosphoprotein</keyword>
<feature type="compositionally biased region" description="Acidic residues" evidence="11">
    <location>
        <begin position="4255"/>
        <end position="4275"/>
    </location>
</feature>
<dbReference type="SUPFAM" id="SSF48371">
    <property type="entry name" value="ARM repeat"/>
    <property type="match status" value="1"/>
</dbReference>
<feature type="compositionally biased region" description="Gly residues" evidence="11">
    <location>
        <begin position="4210"/>
        <end position="4221"/>
    </location>
</feature>
<dbReference type="Gene3D" id="3.40.720.10">
    <property type="entry name" value="Alkaline Phosphatase, subunit A"/>
    <property type="match status" value="1"/>
</dbReference>
<feature type="region of interest" description="Disordered" evidence="11">
    <location>
        <begin position="797"/>
        <end position="822"/>
    </location>
</feature>
<dbReference type="PROSITE" id="PS00675">
    <property type="entry name" value="SIGMA54_INTERACT_1"/>
    <property type="match status" value="2"/>
</dbReference>
<dbReference type="Pfam" id="PF17867">
    <property type="entry name" value="AAA_lid_7"/>
    <property type="match status" value="3"/>
</dbReference>
<protein>
    <recommendedName>
        <fullName evidence="4 10">Midasin</fullName>
    </recommendedName>
</protein>
<comment type="caution">
    <text evidence="14">The sequence shown here is derived from an EMBL/GenBank/DDBJ whole genome shotgun (WGS) entry which is preliminary data.</text>
</comment>
<dbReference type="CDD" id="cd16018">
    <property type="entry name" value="Enpp"/>
    <property type="match status" value="1"/>
</dbReference>
<keyword evidence="12" id="KW-0812">Transmembrane</keyword>
<feature type="compositionally biased region" description="Basic and acidic residues" evidence="11">
    <location>
        <begin position="798"/>
        <end position="808"/>
    </location>
</feature>
<evidence type="ECO:0000256" key="7">
    <source>
        <dbReference type="ARBA" id="ARBA00022840"/>
    </source>
</evidence>
<dbReference type="FunFam" id="3.40.50.300:FF:000712">
    <property type="entry name" value="Midasin"/>
    <property type="match status" value="1"/>
</dbReference>
<dbReference type="Pfam" id="PF17865">
    <property type="entry name" value="AAA_lid_5"/>
    <property type="match status" value="1"/>
</dbReference>
<keyword evidence="7 10" id="KW-0067">ATP-binding</keyword>
<dbReference type="InterPro" id="IPR011704">
    <property type="entry name" value="ATPase_dyneun-rel_AAA"/>
</dbReference>
<feature type="compositionally biased region" description="Low complexity" evidence="11">
    <location>
        <begin position="4492"/>
        <end position="4510"/>
    </location>
</feature>
<feature type="region of interest" description="Disordered" evidence="11">
    <location>
        <begin position="4694"/>
        <end position="4718"/>
    </location>
</feature>
<dbReference type="SUPFAM" id="SSF53300">
    <property type="entry name" value="vWA-like"/>
    <property type="match status" value="1"/>
</dbReference>
<feature type="compositionally biased region" description="Basic and acidic residues" evidence="11">
    <location>
        <begin position="4569"/>
        <end position="4579"/>
    </location>
</feature>
<dbReference type="InterPro" id="IPR003593">
    <property type="entry name" value="AAA+_ATPase"/>
</dbReference>
<dbReference type="InterPro" id="IPR041190">
    <property type="entry name" value="Midasin_AAA_lid_5"/>
</dbReference>
<evidence type="ECO:0000256" key="11">
    <source>
        <dbReference type="SAM" id="MobiDB-lite"/>
    </source>
</evidence>
<dbReference type="FunFam" id="3.40.50.300:FF:000142">
    <property type="entry name" value="Midasin"/>
    <property type="match status" value="1"/>
</dbReference>
<dbReference type="InterPro" id="IPR016024">
    <property type="entry name" value="ARM-type_fold"/>
</dbReference>
<evidence type="ECO:0000256" key="5">
    <source>
        <dbReference type="ARBA" id="ARBA00022553"/>
    </source>
</evidence>
<organism evidence="14 15">
    <name type="scientific">Bondarzewia mesenterica</name>
    <dbReference type="NCBI Taxonomy" id="1095465"/>
    <lineage>
        <taxon>Eukaryota</taxon>
        <taxon>Fungi</taxon>
        <taxon>Dikarya</taxon>
        <taxon>Basidiomycota</taxon>
        <taxon>Agaricomycotina</taxon>
        <taxon>Agaricomycetes</taxon>
        <taxon>Russulales</taxon>
        <taxon>Bondarzewiaceae</taxon>
        <taxon>Bondarzewia</taxon>
    </lineage>
</organism>
<dbReference type="EMBL" id="SGPL01000018">
    <property type="protein sequence ID" value="THH20578.1"/>
    <property type="molecule type" value="Genomic_DNA"/>
</dbReference>
<evidence type="ECO:0000256" key="12">
    <source>
        <dbReference type="SAM" id="Phobius"/>
    </source>
</evidence>
<feature type="compositionally biased region" description="Acidic residues" evidence="11">
    <location>
        <begin position="4283"/>
        <end position="4302"/>
    </location>
</feature>
<evidence type="ECO:0000313" key="14">
    <source>
        <dbReference type="EMBL" id="THH20578.1"/>
    </source>
</evidence>
<name>A0A4S4M7N5_9AGAM</name>
<feature type="compositionally biased region" description="Acidic residues" evidence="11">
    <location>
        <begin position="4335"/>
        <end position="4351"/>
    </location>
</feature>
<dbReference type="InterPro" id="IPR027417">
    <property type="entry name" value="P-loop_NTPase"/>
</dbReference>
<dbReference type="SMART" id="SM00382">
    <property type="entry name" value="AAA"/>
    <property type="match status" value="5"/>
</dbReference>
<dbReference type="GO" id="GO:0005730">
    <property type="term" value="C:nucleolus"/>
    <property type="evidence" value="ECO:0007669"/>
    <property type="project" value="UniProtKB-SubCell"/>
</dbReference>
<evidence type="ECO:0000256" key="1">
    <source>
        <dbReference type="ARBA" id="ARBA00004604"/>
    </source>
</evidence>